<keyword evidence="5" id="KW-0812">Transmembrane</keyword>
<name>A0A9N9B5E9_9GLOM</name>
<dbReference type="InterPro" id="IPR011989">
    <property type="entry name" value="ARM-like"/>
</dbReference>
<protein>
    <submittedName>
        <fullName evidence="7">2934_t:CDS:1</fullName>
    </submittedName>
</protein>
<dbReference type="InterPro" id="IPR000225">
    <property type="entry name" value="Armadillo"/>
</dbReference>
<organism evidence="7 8">
    <name type="scientific">Diversispora eburnea</name>
    <dbReference type="NCBI Taxonomy" id="1213867"/>
    <lineage>
        <taxon>Eukaryota</taxon>
        <taxon>Fungi</taxon>
        <taxon>Fungi incertae sedis</taxon>
        <taxon>Mucoromycota</taxon>
        <taxon>Glomeromycotina</taxon>
        <taxon>Glomeromycetes</taxon>
        <taxon>Diversisporales</taxon>
        <taxon>Diversisporaceae</taxon>
        <taxon>Diversispora</taxon>
    </lineage>
</organism>
<dbReference type="InterPro" id="IPR043136">
    <property type="entry name" value="B30.2/SPRY_sf"/>
</dbReference>
<proteinExistence type="predicted"/>
<dbReference type="GO" id="GO:0051603">
    <property type="term" value="P:proteolysis involved in protein catabolic process"/>
    <property type="evidence" value="ECO:0007669"/>
    <property type="project" value="TreeGrafter"/>
</dbReference>
<evidence type="ECO:0000256" key="4">
    <source>
        <dbReference type="PROSITE-ProRule" id="PRU00259"/>
    </source>
</evidence>
<dbReference type="SUPFAM" id="SSF49899">
    <property type="entry name" value="Concanavalin A-like lectins/glucanases"/>
    <property type="match status" value="1"/>
</dbReference>
<dbReference type="Pfam" id="PF00622">
    <property type="entry name" value="SPRY"/>
    <property type="match status" value="1"/>
</dbReference>
<dbReference type="PROSITE" id="PS50176">
    <property type="entry name" value="ARM_REPEAT"/>
    <property type="match status" value="1"/>
</dbReference>
<dbReference type="OrthoDB" id="2967263at2759"/>
<dbReference type="EMBL" id="CAJVPK010000824">
    <property type="protein sequence ID" value="CAG8552108.1"/>
    <property type="molecule type" value="Genomic_DNA"/>
</dbReference>
<dbReference type="Gene3D" id="2.60.120.920">
    <property type="match status" value="1"/>
</dbReference>
<dbReference type="PANTHER" id="PTHR13363:SF5">
    <property type="entry name" value="E3 UBIQUITIN-PROTEIN LIGASE RNF123"/>
    <property type="match status" value="1"/>
</dbReference>
<dbReference type="SMART" id="SM00449">
    <property type="entry name" value="SPRY"/>
    <property type="match status" value="1"/>
</dbReference>
<dbReference type="PANTHER" id="PTHR13363">
    <property type="entry name" value="RING FINGER AND SRY DOMAIN-CONTAINING"/>
    <property type="match status" value="1"/>
</dbReference>
<keyword evidence="1" id="KW-0479">Metal-binding</keyword>
<dbReference type="InterPro" id="IPR013320">
    <property type="entry name" value="ConA-like_dom_sf"/>
</dbReference>
<gene>
    <name evidence="7" type="ORF">DEBURN_LOCUS7153</name>
</gene>
<accession>A0A9N9B5E9</accession>
<dbReference type="GO" id="GO:0005737">
    <property type="term" value="C:cytoplasm"/>
    <property type="evidence" value="ECO:0007669"/>
    <property type="project" value="TreeGrafter"/>
</dbReference>
<keyword evidence="2" id="KW-0863">Zinc-finger</keyword>
<evidence type="ECO:0000313" key="8">
    <source>
        <dbReference type="Proteomes" id="UP000789706"/>
    </source>
</evidence>
<feature type="transmembrane region" description="Helical" evidence="5">
    <location>
        <begin position="7"/>
        <end position="23"/>
    </location>
</feature>
<keyword evidence="5" id="KW-0472">Membrane</keyword>
<dbReference type="PROSITE" id="PS50188">
    <property type="entry name" value="B302_SPRY"/>
    <property type="match status" value="1"/>
</dbReference>
<dbReference type="Proteomes" id="UP000789706">
    <property type="component" value="Unassembled WGS sequence"/>
</dbReference>
<comment type="caution">
    <text evidence="7">The sequence shown here is derived from an EMBL/GenBank/DDBJ whole genome shotgun (WGS) entry which is preliminary data.</text>
</comment>
<dbReference type="InterPro" id="IPR001870">
    <property type="entry name" value="B30.2/SPRY"/>
</dbReference>
<dbReference type="InterPro" id="IPR003877">
    <property type="entry name" value="SPRY_dom"/>
</dbReference>
<feature type="repeat" description="ARM" evidence="4">
    <location>
        <begin position="115"/>
        <end position="144"/>
    </location>
</feature>
<evidence type="ECO:0000256" key="2">
    <source>
        <dbReference type="ARBA" id="ARBA00022771"/>
    </source>
</evidence>
<dbReference type="GO" id="GO:0008270">
    <property type="term" value="F:zinc ion binding"/>
    <property type="evidence" value="ECO:0007669"/>
    <property type="project" value="UniProtKB-KW"/>
</dbReference>
<evidence type="ECO:0000256" key="1">
    <source>
        <dbReference type="ARBA" id="ARBA00022723"/>
    </source>
</evidence>
<keyword evidence="3" id="KW-0862">Zinc</keyword>
<dbReference type="AlphaFoldDB" id="A0A9N9B5E9"/>
<dbReference type="SUPFAM" id="SSF48371">
    <property type="entry name" value="ARM repeat"/>
    <property type="match status" value="1"/>
</dbReference>
<feature type="transmembrane region" description="Helical" evidence="5">
    <location>
        <begin position="760"/>
        <end position="781"/>
    </location>
</feature>
<keyword evidence="5" id="KW-1133">Transmembrane helix</keyword>
<reference evidence="7" key="1">
    <citation type="submission" date="2021-06" db="EMBL/GenBank/DDBJ databases">
        <authorList>
            <person name="Kallberg Y."/>
            <person name="Tangrot J."/>
            <person name="Rosling A."/>
        </authorList>
    </citation>
    <scope>NUCLEOTIDE SEQUENCE</scope>
    <source>
        <strain evidence="7">AZ414A</strain>
    </source>
</reference>
<feature type="domain" description="B30.2/SPRY" evidence="6">
    <location>
        <begin position="484"/>
        <end position="682"/>
    </location>
</feature>
<dbReference type="GO" id="GO:0004842">
    <property type="term" value="F:ubiquitin-protein transferase activity"/>
    <property type="evidence" value="ECO:0007669"/>
    <property type="project" value="InterPro"/>
</dbReference>
<evidence type="ECO:0000313" key="7">
    <source>
        <dbReference type="EMBL" id="CAG8552108.1"/>
    </source>
</evidence>
<evidence type="ECO:0000256" key="3">
    <source>
        <dbReference type="ARBA" id="ARBA00022833"/>
    </source>
</evidence>
<dbReference type="Gene3D" id="1.25.10.10">
    <property type="entry name" value="Leucine-rich Repeat Variant"/>
    <property type="match status" value="2"/>
</dbReference>
<evidence type="ECO:0000256" key="5">
    <source>
        <dbReference type="SAM" id="Phobius"/>
    </source>
</evidence>
<dbReference type="InterPro" id="IPR045129">
    <property type="entry name" value="RNF123/RKP/RSPRY1"/>
</dbReference>
<keyword evidence="8" id="KW-1185">Reference proteome</keyword>
<dbReference type="InterPro" id="IPR016024">
    <property type="entry name" value="ARM-type_fold"/>
</dbReference>
<sequence length="836" mass="94885">MSTYEKLLYFSTGLAGVLMIYSVNQQVKRHFPKVTMRELLGSEPKKIEDELNLDDLAELTISDNLSLRNSAIHKFLPDMINCCNHPDPEIRMKAVITLQLLSRNEENKARLAKNKALEVLVRLLKVDDNREYTHRYAAIALYDLIAGDVVLGIIPTLANLLGGSNSLYDSETKSWSLMVIHQLSLYDRLHPQLVKEGFIPILANMSWQTFGSSTMPKYCLQALARKELNNLLDCNIVGLLSACLRNSTENSDDGELLYWSMGLLHEFVIKDVGQDKFRKMKGLLKFMSQLLLMEDSYISKIVLRSLKFLSRHNANFQEEMIYSGITQKIISCLNSHDDDVSYLSLIVLQDLARYPESHQDFIESGALSSLITLATSDKPLIPKFHSLIVCEPGLIDTILHMLGNENEHATACLLIKAGCIDSLINILLKCENLKERLIFEPDNEEIQHAKILLSKGAANLITSFSYHYQFVRNFILKDELFFGALIKLWQEFPPLAESILLFMGTFSIQGGPHSLGIKILMITSVWKKLLQPIYHSSIIRFYGDNNNGDNNDNGRYAYEIILRTDGLMQLGWATKNNKFDPEGGTGVGDDKYSYSYDGHRKKKWNDREINNGYGEAWLIGDIITCAIDVDEGIITFYRNGENMGIAFTDKKKIPNEGPWFPALSLSTNQSCRVHFGGILDPLKYLPDGYSPIASVVLGFKFDLSSETIQSSNVIINLNSSKKISNFDSQKQQQLQQIDSNDPTLNVANIITPLLYYEVQFFAIVIRISLIPGILINGYVAFVKMYTNLEIKDGDYIGWGVSSSDSQDVYSQFRIFKSKSQGYFFDMFYHIEWKSYR</sequence>
<evidence type="ECO:0000259" key="6">
    <source>
        <dbReference type="PROSITE" id="PS50188"/>
    </source>
</evidence>